<feature type="binding site" evidence="10">
    <location>
        <position position="73"/>
    </location>
    <ligand>
        <name>Mn(2+)</name>
        <dbReference type="ChEBI" id="CHEBI:29035"/>
    </ligand>
</feature>
<evidence type="ECO:0000256" key="9">
    <source>
        <dbReference type="ARBA" id="ARBA00023235"/>
    </source>
</evidence>
<comment type="cofactor">
    <cofactor evidence="10">
        <name>Mg(2+)</name>
        <dbReference type="ChEBI" id="CHEBI:18420"/>
    </cofactor>
    <text evidence="10">Binds 1 Mg(2+) ion per subunit. The magnesium ion binds only when substrate is bound.</text>
</comment>
<dbReference type="NCBIfam" id="TIGR02150">
    <property type="entry name" value="IPP_isom_1"/>
    <property type="match status" value="1"/>
</dbReference>
<accession>A0A1T4S6C6</accession>
<dbReference type="PANTHER" id="PTHR10885:SF0">
    <property type="entry name" value="ISOPENTENYL-DIPHOSPHATE DELTA-ISOMERASE"/>
    <property type="match status" value="1"/>
</dbReference>
<dbReference type="UniPathway" id="UPA00059">
    <property type="reaction ID" value="UER00104"/>
</dbReference>
<dbReference type="EMBL" id="FUWS01000008">
    <property type="protein sequence ID" value="SKA23636.1"/>
    <property type="molecule type" value="Genomic_DNA"/>
</dbReference>
<dbReference type="GO" id="GO:0050992">
    <property type="term" value="P:dimethylallyl diphosphate biosynthetic process"/>
    <property type="evidence" value="ECO:0007669"/>
    <property type="project" value="UniProtKB-UniRule"/>
</dbReference>
<evidence type="ECO:0000259" key="12">
    <source>
        <dbReference type="PROSITE" id="PS51462"/>
    </source>
</evidence>
<evidence type="ECO:0000256" key="5">
    <source>
        <dbReference type="ARBA" id="ARBA00022723"/>
    </source>
</evidence>
<evidence type="ECO:0000256" key="2">
    <source>
        <dbReference type="ARBA" id="ARBA00007579"/>
    </source>
</evidence>
<feature type="active site" evidence="10 11">
    <location>
        <position position="120"/>
    </location>
</feature>
<keyword evidence="14" id="KW-1185">Reference proteome</keyword>
<dbReference type="STRING" id="1122192.SAMN02745673_03236"/>
<feature type="active site" evidence="10 11">
    <location>
        <position position="71"/>
    </location>
</feature>
<dbReference type="GO" id="GO:0004452">
    <property type="term" value="F:isopentenyl-diphosphate delta-isomerase activity"/>
    <property type="evidence" value="ECO:0007669"/>
    <property type="project" value="UniProtKB-UniRule"/>
</dbReference>
<dbReference type="NCBIfam" id="NF002995">
    <property type="entry name" value="PRK03759.1"/>
    <property type="match status" value="1"/>
</dbReference>
<dbReference type="CDD" id="cd02885">
    <property type="entry name" value="NUDIX_IPP_Isomerase"/>
    <property type="match status" value="1"/>
</dbReference>
<dbReference type="PIRSF" id="PIRSF018427">
    <property type="entry name" value="Isopntndiph_ism"/>
    <property type="match status" value="1"/>
</dbReference>
<dbReference type="Gene3D" id="3.90.79.10">
    <property type="entry name" value="Nucleoside Triphosphate Pyrophosphohydrolase"/>
    <property type="match status" value="1"/>
</dbReference>
<evidence type="ECO:0000256" key="11">
    <source>
        <dbReference type="PIRSR" id="PIRSR018427-1"/>
    </source>
</evidence>
<dbReference type="GO" id="GO:0005737">
    <property type="term" value="C:cytoplasm"/>
    <property type="evidence" value="ECO:0007669"/>
    <property type="project" value="UniProtKB-SubCell"/>
</dbReference>
<proteinExistence type="inferred from homology"/>
<dbReference type="GO" id="GO:0046872">
    <property type="term" value="F:metal ion binding"/>
    <property type="evidence" value="ECO:0007669"/>
    <property type="project" value="UniProtKB-KW"/>
</dbReference>
<dbReference type="InterPro" id="IPR056375">
    <property type="entry name" value="Idi_bact"/>
</dbReference>
<dbReference type="InterPro" id="IPR011876">
    <property type="entry name" value="IsopentenylPP_isomerase_typ1"/>
</dbReference>
<evidence type="ECO:0000256" key="7">
    <source>
        <dbReference type="ARBA" id="ARBA00023211"/>
    </source>
</evidence>
<keyword evidence="6 10" id="KW-0460">Magnesium</keyword>
<comment type="similarity">
    <text evidence="2 10">Belongs to the IPP isomerase type 1 family.</text>
</comment>
<feature type="binding site" evidence="10">
    <location>
        <position position="91"/>
    </location>
    <ligand>
        <name>Mg(2+)</name>
        <dbReference type="ChEBI" id="CHEBI:18420"/>
    </ligand>
</feature>
<evidence type="ECO:0000256" key="1">
    <source>
        <dbReference type="ARBA" id="ARBA00004826"/>
    </source>
</evidence>
<dbReference type="InterPro" id="IPR015797">
    <property type="entry name" value="NUDIX_hydrolase-like_dom_sf"/>
</dbReference>
<evidence type="ECO:0000256" key="10">
    <source>
        <dbReference type="HAMAP-Rule" id="MF_00202"/>
    </source>
</evidence>
<dbReference type="Pfam" id="PF00293">
    <property type="entry name" value="NUDIX"/>
    <property type="match status" value="1"/>
</dbReference>
<organism evidence="13 14">
    <name type="scientific">Marinactinospora thermotolerans DSM 45154</name>
    <dbReference type="NCBI Taxonomy" id="1122192"/>
    <lineage>
        <taxon>Bacteria</taxon>
        <taxon>Bacillati</taxon>
        <taxon>Actinomycetota</taxon>
        <taxon>Actinomycetes</taxon>
        <taxon>Streptosporangiales</taxon>
        <taxon>Nocardiopsidaceae</taxon>
        <taxon>Marinactinospora</taxon>
    </lineage>
</organism>
<keyword evidence="9 10" id="KW-0413">Isomerase</keyword>
<dbReference type="AlphaFoldDB" id="A0A1T4S6C6"/>
<evidence type="ECO:0000256" key="8">
    <source>
        <dbReference type="ARBA" id="ARBA00023229"/>
    </source>
</evidence>
<comment type="function">
    <text evidence="10">Catalyzes the 1,3-allylic rearrangement of the homoallylic substrate isopentenyl (IPP) to its highly electrophilic allylic isomer, dimethylallyl diphosphate (DMAPP).</text>
</comment>
<reference evidence="13 14" key="1">
    <citation type="submission" date="2017-02" db="EMBL/GenBank/DDBJ databases">
        <authorList>
            <person name="Peterson S.W."/>
        </authorList>
    </citation>
    <scope>NUCLEOTIDE SEQUENCE [LARGE SCALE GENOMIC DNA]</scope>
    <source>
        <strain evidence="13 14">DSM 45154</strain>
    </source>
</reference>
<keyword evidence="4 10" id="KW-0963">Cytoplasm</keyword>
<dbReference type="HAMAP" id="MF_00202">
    <property type="entry name" value="Idi"/>
    <property type="match status" value="1"/>
</dbReference>
<comment type="cofactor">
    <cofactor evidence="10">
        <name>Mn(2+)</name>
        <dbReference type="ChEBI" id="CHEBI:29035"/>
    </cofactor>
    <text evidence="10">Binds 1 Mn(2+) ion per subunit.</text>
</comment>
<evidence type="ECO:0000256" key="6">
    <source>
        <dbReference type="ARBA" id="ARBA00022842"/>
    </source>
</evidence>
<comment type="pathway">
    <text evidence="1 10">Isoprenoid biosynthesis; dimethylallyl diphosphate biosynthesis; dimethylallyl diphosphate from isopentenyl diphosphate: step 1/1.</text>
</comment>
<feature type="domain" description="Nudix hydrolase" evidence="12">
    <location>
        <begin position="34"/>
        <end position="168"/>
    </location>
</feature>
<evidence type="ECO:0000256" key="4">
    <source>
        <dbReference type="ARBA" id="ARBA00022490"/>
    </source>
</evidence>
<feature type="binding site" evidence="10">
    <location>
        <position position="120"/>
    </location>
    <ligand>
        <name>Mn(2+)</name>
        <dbReference type="ChEBI" id="CHEBI:29035"/>
    </ligand>
</feature>
<sequence length="182" mass="19876">MRGTEEVESVVLVDDEGRPTGVAPKATVHTTDTPLHLAFSCYILGRQGRVLVTRRALAKRTWPGVWTNSCCGHPGPGEPTPAAVRRRVREELSLELSDLAEVLPDFRYRATAADGTVENEICPVYLARTDTDPVPAVAEVAEWRWVDWSELVTLAETAPWAVSPWAALQIPLLARAGVVGEP</sequence>
<feature type="binding site" evidence="10">
    <location>
        <position position="118"/>
    </location>
    <ligand>
        <name>Mn(2+)</name>
        <dbReference type="ChEBI" id="CHEBI:29035"/>
    </ligand>
</feature>
<dbReference type="GO" id="GO:0008299">
    <property type="term" value="P:isoprenoid biosynthetic process"/>
    <property type="evidence" value="ECO:0007669"/>
    <property type="project" value="UniProtKB-UniRule"/>
</dbReference>
<dbReference type="RefSeq" id="WP_078762509.1">
    <property type="nucleotide sequence ID" value="NZ_FUWS01000008.1"/>
</dbReference>
<dbReference type="PROSITE" id="PS51462">
    <property type="entry name" value="NUDIX"/>
    <property type="match status" value="1"/>
</dbReference>
<dbReference type="EC" id="5.3.3.2" evidence="3 10"/>
<keyword evidence="5 10" id="KW-0479">Metal-binding</keyword>
<feature type="binding site" evidence="10">
    <location>
        <position position="29"/>
    </location>
    <ligand>
        <name>Mn(2+)</name>
        <dbReference type="ChEBI" id="CHEBI:29035"/>
    </ligand>
</feature>
<dbReference type="SUPFAM" id="SSF55811">
    <property type="entry name" value="Nudix"/>
    <property type="match status" value="1"/>
</dbReference>
<evidence type="ECO:0000313" key="14">
    <source>
        <dbReference type="Proteomes" id="UP000190637"/>
    </source>
</evidence>
<dbReference type="FunFam" id="3.90.79.10:FF:000009">
    <property type="entry name" value="Isopentenyl-diphosphate Delta-isomerase"/>
    <property type="match status" value="1"/>
</dbReference>
<gene>
    <name evidence="10" type="primary">idi</name>
    <name evidence="13" type="ORF">SAMN02745673_03236</name>
</gene>
<comment type="subcellular location">
    <subcellularLocation>
        <location evidence="10">Cytoplasm</location>
    </subcellularLocation>
</comment>
<dbReference type="InterPro" id="IPR000086">
    <property type="entry name" value="NUDIX_hydrolase_dom"/>
</dbReference>
<keyword evidence="7 10" id="KW-0464">Manganese</keyword>
<feature type="binding site" evidence="10">
    <location>
        <position position="36"/>
    </location>
    <ligand>
        <name>Mn(2+)</name>
        <dbReference type="ChEBI" id="CHEBI:29035"/>
    </ligand>
</feature>
<dbReference type="PANTHER" id="PTHR10885">
    <property type="entry name" value="ISOPENTENYL-DIPHOSPHATE DELTA-ISOMERASE"/>
    <property type="match status" value="1"/>
</dbReference>
<name>A0A1T4S6C6_9ACTN</name>
<comment type="catalytic activity">
    <reaction evidence="10">
        <text>isopentenyl diphosphate = dimethylallyl diphosphate</text>
        <dbReference type="Rhea" id="RHEA:23284"/>
        <dbReference type="ChEBI" id="CHEBI:57623"/>
        <dbReference type="ChEBI" id="CHEBI:128769"/>
        <dbReference type="EC" id="5.3.3.2"/>
    </reaction>
</comment>
<protein>
    <recommendedName>
        <fullName evidence="3 10">Isopentenyl-diphosphate Delta-isomerase</fullName>
        <shortName evidence="10">IPP isomerase</shortName>
        <ecNumber evidence="3 10">5.3.3.2</ecNumber>
    </recommendedName>
    <alternativeName>
        <fullName evidence="10">IPP:DMAPP isomerase</fullName>
    </alternativeName>
    <alternativeName>
        <fullName evidence="10">Isopentenyl pyrophosphate isomerase</fullName>
    </alternativeName>
</protein>
<keyword evidence="8 10" id="KW-0414">Isoprene biosynthesis</keyword>
<evidence type="ECO:0000256" key="3">
    <source>
        <dbReference type="ARBA" id="ARBA00012057"/>
    </source>
</evidence>
<evidence type="ECO:0000313" key="13">
    <source>
        <dbReference type="EMBL" id="SKA23636.1"/>
    </source>
</evidence>
<dbReference type="OrthoDB" id="9809458at2"/>
<dbReference type="Proteomes" id="UP000190637">
    <property type="component" value="Unassembled WGS sequence"/>
</dbReference>